<dbReference type="Pfam" id="PF08032">
    <property type="entry name" value="SpoU_sub_bind"/>
    <property type="match status" value="1"/>
</dbReference>
<dbReference type="RefSeq" id="WP_160095064.1">
    <property type="nucleotide sequence ID" value="NZ_CP047224.1"/>
</dbReference>
<reference evidence="4 5" key="1">
    <citation type="journal article" date="2020" name="MBio">
        <title>Erratum for Teymournejad et al., 'Isolation and Molecular Analysis of a Novel Neorickettsia Species That Causes Potomac Horse Fever'.</title>
        <authorList>
            <person name="Teymournejad O."/>
            <person name="Lin M."/>
            <person name="Bekebrede H."/>
            <person name="Kamr A."/>
            <person name="Toribio R.E."/>
            <person name="Arroyo L.G."/>
            <person name="Baird J.D."/>
            <person name="Rikihisa Y."/>
        </authorList>
    </citation>
    <scope>NUCLEOTIDE SEQUENCE [LARGE SCALE GENOMIC DNA]</scope>
    <source>
        <strain evidence="4 5">Fin17</strain>
    </source>
</reference>
<dbReference type="Pfam" id="PF00588">
    <property type="entry name" value="SpoU_methylase"/>
    <property type="match status" value="1"/>
</dbReference>
<dbReference type="AlphaFoldDB" id="A0A6P1G9N5"/>
<dbReference type="Proteomes" id="UP000464912">
    <property type="component" value="Chromosome"/>
</dbReference>
<dbReference type="KEGG" id="nef:GP480_01020"/>
<dbReference type="PANTHER" id="PTHR46429:SF1">
    <property type="entry name" value="23S RRNA (GUANOSINE-2'-O-)-METHYLTRANSFERASE RLMB"/>
    <property type="match status" value="1"/>
</dbReference>
<dbReference type="NCBIfam" id="TIGR00186">
    <property type="entry name" value="rRNA_methyl_3"/>
    <property type="match status" value="1"/>
</dbReference>
<dbReference type="GO" id="GO:0032259">
    <property type="term" value="P:methylation"/>
    <property type="evidence" value="ECO:0007669"/>
    <property type="project" value="UniProtKB-KW"/>
</dbReference>
<dbReference type="GO" id="GO:0008173">
    <property type="term" value="F:RNA methyltransferase activity"/>
    <property type="evidence" value="ECO:0007669"/>
    <property type="project" value="InterPro"/>
</dbReference>
<dbReference type="EMBL" id="CP047224">
    <property type="protein sequence ID" value="QHD65042.1"/>
    <property type="molecule type" value="Genomic_DNA"/>
</dbReference>
<dbReference type="GO" id="GO:0006396">
    <property type="term" value="P:RNA processing"/>
    <property type="evidence" value="ECO:0007669"/>
    <property type="project" value="InterPro"/>
</dbReference>
<proteinExistence type="predicted"/>
<keyword evidence="5" id="KW-1185">Reference proteome</keyword>
<name>A0A6P1G9N5_9RICK</name>
<dbReference type="CDD" id="cd18103">
    <property type="entry name" value="SpoU-like_RlmB"/>
    <property type="match status" value="1"/>
</dbReference>
<dbReference type="InterPro" id="IPR029028">
    <property type="entry name" value="Alpha/beta_knot_MTases"/>
</dbReference>
<dbReference type="GO" id="GO:0005829">
    <property type="term" value="C:cytosol"/>
    <property type="evidence" value="ECO:0007669"/>
    <property type="project" value="TreeGrafter"/>
</dbReference>
<sequence>MQQEKIVIFGKHAAVAAIKNPERNILSIFIAREKKAVYLPLLERSRLPNISFCENTEITKICGRDALHQGIAVITEKLSQPELRNVLKSIRKRSLIMILDGITDPFNVGNILRSSKAFGVDAIVVKERHSPSETSVIAKAASGALESIPVCTIANLTNAIKILQENGYFCYALDGGASSKLTEIGFPDKVAFILGSEGKGVSHLLKNRCDQTLSIPMYTDKNFDSINVSNAAAIAMFQFCSSE</sequence>
<protein>
    <submittedName>
        <fullName evidence="4">23S rRNA (Guanosine(2251)-2'-O)-methyltransferase RlmB</fullName>
    </submittedName>
</protein>
<dbReference type="Gene3D" id="3.40.1280.10">
    <property type="match status" value="1"/>
</dbReference>
<reference evidence="4 5" key="2">
    <citation type="journal article" date="2020" name="MBio">
        <title>Isolation and Molecular Analysis of a Novel Neorickettsia Species That Causes Potomac Horse Fever.</title>
        <authorList>
            <person name="Teymournejad O."/>
            <person name="Lin M."/>
            <person name="Bekebrede H."/>
            <person name="Kamr A."/>
            <person name="Toribio R.E."/>
            <person name="Arroyo L.G."/>
            <person name="Baird J.D."/>
            <person name="Rikihisa Y."/>
        </authorList>
    </citation>
    <scope>NUCLEOTIDE SEQUENCE [LARGE SCALE GENOMIC DNA]</scope>
    <source>
        <strain evidence="4 5">Fin17</strain>
    </source>
</reference>
<evidence type="ECO:0000256" key="2">
    <source>
        <dbReference type="ARBA" id="ARBA00022679"/>
    </source>
</evidence>
<dbReference type="GO" id="GO:0003723">
    <property type="term" value="F:RNA binding"/>
    <property type="evidence" value="ECO:0007669"/>
    <property type="project" value="InterPro"/>
</dbReference>
<dbReference type="InterPro" id="IPR001537">
    <property type="entry name" value="SpoU_MeTrfase"/>
</dbReference>
<feature type="domain" description="RNA 2-O ribose methyltransferase substrate binding" evidence="3">
    <location>
        <begin position="7"/>
        <end position="81"/>
    </location>
</feature>
<dbReference type="InterPro" id="IPR004441">
    <property type="entry name" value="rRNA_MeTrfase_TrmH"/>
</dbReference>
<evidence type="ECO:0000256" key="1">
    <source>
        <dbReference type="ARBA" id="ARBA00022603"/>
    </source>
</evidence>
<dbReference type="Gene3D" id="3.30.1330.30">
    <property type="match status" value="1"/>
</dbReference>
<dbReference type="SUPFAM" id="SSF55315">
    <property type="entry name" value="L30e-like"/>
    <property type="match status" value="1"/>
</dbReference>
<organism evidence="4 5">
    <name type="scientific">Neorickettsia findlayensis</name>
    <dbReference type="NCBI Taxonomy" id="2686014"/>
    <lineage>
        <taxon>Bacteria</taxon>
        <taxon>Pseudomonadati</taxon>
        <taxon>Pseudomonadota</taxon>
        <taxon>Alphaproteobacteria</taxon>
        <taxon>Rickettsiales</taxon>
        <taxon>Anaplasmataceae</taxon>
        <taxon>Neorickettsia</taxon>
    </lineage>
</organism>
<keyword evidence="1 4" id="KW-0489">Methyltransferase</keyword>
<evidence type="ECO:0000313" key="5">
    <source>
        <dbReference type="Proteomes" id="UP000464912"/>
    </source>
</evidence>
<evidence type="ECO:0000313" key="4">
    <source>
        <dbReference type="EMBL" id="QHD65042.1"/>
    </source>
</evidence>
<dbReference type="SUPFAM" id="SSF75217">
    <property type="entry name" value="alpha/beta knot"/>
    <property type="match status" value="1"/>
</dbReference>
<accession>A0A6P1G9N5</accession>
<dbReference type="PANTHER" id="PTHR46429">
    <property type="entry name" value="23S RRNA (GUANOSINE-2'-O-)-METHYLTRANSFERASE RLMB"/>
    <property type="match status" value="1"/>
</dbReference>
<dbReference type="InterPro" id="IPR013123">
    <property type="entry name" value="SpoU_subst-bd"/>
</dbReference>
<evidence type="ECO:0000259" key="3">
    <source>
        <dbReference type="SMART" id="SM00967"/>
    </source>
</evidence>
<dbReference type="SMART" id="SM00967">
    <property type="entry name" value="SpoU_sub_bind"/>
    <property type="match status" value="1"/>
</dbReference>
<dbReference type="InterPro" id="IPR029026">
    <property type="entry name" value="tRNA_m1G_MTases_N"/>
</dbReference>
<dbReference type="InterPro" id="IPR029064">
    <property type="entry name" value="Ribosomal_eL30-like_sf"/>
</dbReference>
<gene>
    <name evidence="4" type="primary">rlmB</name>
    <name evidence="4" type="ORF">GP480_01020</name>
</gene>
<keyword evidence="2 4" id="KW-0808">Transferase</keyword>